<keyword evidence="4 6" id="KW-1133">Transmembrane helix</keyword>
<feature type="transmembrane region" description="Helical" evidence="6">
    <location>
        <begin position="44"/>
        <end position="66"/>
    </location>
</feature>
<organism evidence="8 9">
    <name type="scientific">Xanthoceras sorbifolium</name>
    <dbReference type="NCBI Taxonomy" id="99658"/>
    <lineage>
        <taxon>Eukaryota</taxon>
        <taxon>Viridiplantae</taxon>
        <taxon>Streptophyta</taxon>
        <taxon>Embryophyta</taxon>
        <taxon>Tracheophyta</taxon>
        <taxon>Spermatophyta</taxon>
        <taxon>Magnoliopsida</taxon>
        <taxon>eudicotyledons</taxon>
        <taxon>Gunneridae</taxon>
        <taxon>Pentapetalae</taxon>
        <taxon>rosids</taxon>
        <taxon>malvids</taxon>
        <taxon>Sapindales</taxon>
        <taxon>Sapindaceae</taxon>
        <taxon>Xanthoceroideae</taxon>
        <taxon>Xanthoceras</taxon>
    </lineage>
</organism>
<dbReference type="InterPro" id="IPR030184">
    <property type="entry name" value="WAT1-related"/>
</dbReference>
<name>A0ABQ8H0H5_9ROSI</name>
<feature type="transmembrane region" description="Helical" evidence="6">
    <location>
        <begin position="186"/>
        <end position="206"/>
    </location>
</feature>
<evidence type="ECO:0000313" key="8">
    <source>
        <dbReference type="EMBL" id="KAH7543699.1"/>
    </source>
</evidence>
<dbReference type="InterPro" id="IPR037185">
    <property type="entry name" value="EmrE-like"/>
</dbReference>
<dbReference type="Proteomes" id="UP000827721">
    <property type="component" value="Unassembled WGS sequence"/>
</dbReference>
<evidence type="ECO:0000256" key="5">
    <source>
        <dbReference type="ARBA" id="ARBA00023136"/>
    </source>
</evidence>
<accession>A0ABQ8H0H5</accession>
<keyword evidence="9" id="KW-1185">Reference proteome</keyword>
<feature type="transmembrane region" description="Helical" evidence="6">
    <location>
        <begin position="12"/>
        <end position="32"/>
    </location>
</feature>
<keyword evidence="3 6" id="KW-0812">Transmembrane</keyword>
<comment type="subcellular location">
    <subcellularLocation>
        <location evidence="1 6">Membrane</location>
        <topology evidence="1 6">Multi-pass membrane protein</topology>
    </subcellularLocation>
</comment>
<dbReference type="Pfam" id="PF00892">
    <property type="entry name" value="EamA"/>
    <property type="match status" value="1"/>
</dbReference>
<comment type="similarity">
    <text evidence="2 6">Belongs to the drug/metabolite transporter (DMT) superfamily. Plant drug/metabolite exporter (P-DME) (TC 2.A.7.4) family.</text>
</comment>
<evidence type="ECO:0000256" key="2">
    <source>
        <dbReference type="ARBA" id="ARBA00007635"/>
    </source>
</evidence>
<feature type="transmembrane region" description="Helical" evidence="6">
    <location>
        <begin position="78"/>
        <end position="100"/>
    </location>
</feature>
<evidence type="ECO:0000313" key="9">
    <source>
        <dbReference type="Proteomes" id="UP000827721"/>
    </source>
</evidence>
<dbReference type="SUPFAM" id="SSF103481">
    <property type="entry name" value="Multidrug resistance efflux transporter EmrE"/>
    <property type="match status" value="1"/>
</dbReference>
<evidence type="ECO:0000256" key="6">
    <source>
        <dbReference type="RuleBase" id="RU363077"/>
    </source>
</evidence>
<evidence type="ECO:0000256" key="3">
    <source>
        <dbReference type="ARBA" id="ARBA00022692"/>
    </source>
</evidence>
<feature type="transmembrane region" description="Helical" evidence="6">
    <location>
        <begin position="257"/>
        <end position="275"/>
    </location>
</feature>
<feature type="transmembrane region" description="Helical" evidence="6">
    <location>
        <begin position="287"/>
        <end position="305"/>
    </location>
</feature>
<sequence length="362" mass="40923">MGVFEVVKIWIGWSQVFISMLMVQLFTTGMQLLSKVILGEGTFIFALLTYRHVVAALSISPFAFFFERGHSKKLTWSLFFWLFLSALTGMTGAMGLYYYGLRDTTATYAIVFLNLVPIFTFIFSSIARIEKLRLDTIQGKFKTIGAILCVGGALTTSLYKGKDLIHFGHPKIHNPSITVNLSKHHWARGTFMLVGCVFSLASWFMVQVKLQKIFPFKYTSTMLTCMVTSLQSAVIGLCIDTSKASWKLGWDLQLITILYSGALASAATFCLMTWVIPKRGPTYPPMFNPLSLIFTAFFEALIFGQPITLGWYIYIYIYIYILFSFLFSFYAEYQKSNQPLKNIEGDQAKPTAPVDECSTMVK</sequence>
<feature type="transmembrane region" description="Helical" evidence="6">
    <location>
        <begin position="141"/>
        <end position="159"/>
    </location>
</feature>
<evidence type="ECO:0000259" key="7">
    <source>
        <dbReference type="Pfam" id="PF00892"/>
    </source>
</evidence>
<comment type="caution">
    <text evidence="8">The sequence shown here is derived from an EMBL/GenBank/DDBJ whole genome shotgun (WGS) entry which is preliminary data.</text>
</comment>
<dbReference type="EMBL" id="JAFEMO010000015">
    <property type="protein sequence ID" value="KAH7543699.1"/>
    <property type="molecule type" value="Genomic_DNA"/>
</dbReference>
<gene>
    <name evidence="8" type="ORF">JRO89_XS15G0002000</name>
</gene>
<proteinExistence type="inferred from homology"/>
<dbReference type="PANTHER" id="PTHR31218">
    <property type="entry name" value="WAT1-RELATED PROTEIN"/>
    <property type="match status" value="1"/>
</dbReference>
<evidence type="ECO:0000256" key="1">
    <source>
        <dbReference type="ARBA" id="ARBA00004141"/>
    </source>
</evidence>
<reference evidence="8 9" key="1">
    <citation type="submission" date="2021-02" db="EMBL/GenBank/DDBJ databases">
        <title>Plant Genome Project.</title>
        <authorList>
            <person name="Zhang R.-G."/>
        </authorList>
    </citation>
    <scope>NUCLEOTIDE SEQUENCE [LARGE SCALE GENOMIC DNA]</scope>
    <source>
        <tissue evidence="8">Leaves</tissue>
    </source>
</reference>
<dbReference type="InterPro" id="IPR000620">
    <property type="entry name" value="EamA_dom"/>
</dbReference>
<feature type="domain" description="EamA" evidence="7">
    <location>
        <begin position="24"/>
        <end position="154"/>
    </location>
</feature>
<evidence type="ECO:0000256" key="4">
    <source>
        <dbReference type="ARBA" id="ARBA00022989"/>
    </source>
</evidence>
<keyword evidence="5 6" id="KW-0472">Membrane</keyword>
<feature type="transmembrane region" description="Helical" evidence="6">
    <location>
        <begin position="311"/>
        <end position="331"/>
    </location>
</feature>
<feature type="transmembrane region" description="Helical" evidence="6">
    <location>
        <begin position="106"/>
        <end position="129"/>
    </location>
</feature>
<protein>
    <recommendedName>
        <fullName evidence="6">WAT1-related protein</fullName>
    </recommendedName>
</protein>
<feature type="transmembrane region" description="Helical" evidence="6">
    <location>
        <begin position="218"/>
        <end position="237"/>
    </location>
</feature>